<reference evidence="2" key="1">
    <citation type="submission" date="2012-09" db="EMBL/GenBank/DDBJ databases">
        <title>Metagenomic Characterization of a Microbial Community in Wastewater Detects High Levels of Antibiotic Resistance.</title>
        <authorList>
            <person name="Abrams M."/>
            <person name="Caldwell A."/>
            <person name="Vandaei E."/>
            <person name="Lee W."/>
            <person name="Perrott J."/>
            <person name="Khan S.Y."/>
            <person name="Ta J."/>
            <person name="Romero D."/>
            <person name="Nguyen V."/>
            <person name="Pourmand N."/>
            <person name="Ouverney C.C."/>
        </authorList>
    </citation>
    <scope>NUCLEOTIDE SEQUENCE</scope>
</reference>
<proteinExistence type="predicted"/>
<name>L7W067_9BACT</name>
<organism evidence="2">
    <name type="scientific">uncultured bacterium A1Q1_fos_2101</name>
    <dbReference type="NCBI Taxonomy" id="1256561"/>
    <lineage>
        <taxon>Bacteria</taxon>
        <taxon>environmental samples</taxon>
    </lineage>
</organism>
<accession>L7W067</accession>
<feature type="transmembrane region" description="Helical" evidence="1">
    <location>
        <begin position="12"/>
        <end position="40"/>
    </location>
</feature>
<dbReference type="EMBL" id="JX649911">
    <property type="protein sequence ID" value="AGC72793.1"/>
    <property type="molecule type" value="Genomic_DNA"/>
</dbReference>
<keyword evidence="1" id="KW-0472">Membrane</keyword>
<evidence type="ECO:0000313" key="2">
    <source>
        <dbReference type="EMBL" id="AGC72793.1"/>
    </source>
</evidence>
<protein>
    <submittedName>
        <fullName evidence="2">Uncharacterized protein</fullName>
    </submittedName>
</protein>
<evidence type="ECO:0000256" key="1">
    <source>
        <dbReference type="SAM" id="Phobius"/>
    </source>
</evidence>
<sequence length="45" mass="4853">MTTLMELVGFVLITVGCWMVAEPLGLIVGGLLLVGVAYLFDRGRQ</sequence>
<keyword evidence="1" id="KW-0812">Transmembrane</keyword>
<keyword evidence="1" id="KW-1133">Transmembrane helix</keyword>
<dbReference type="AlphaFoldDB" id="L7W067"/>